<dbReference type="SFLD" id="SFLDF00288">
    <property type="entry name" value="HemN-like__clustered_with_nucl"/>
    <property type="match status" value="1"/>
</dbReference>
<keyword evidence="2" id="KW-0479">Metal-binding</keyword>
<dbReference type="InterPro" id="IPR058240">
    <property type="entry name" value="rSAM_sf"/>
</dbReference>
<keyword evidence="5" id="KW-1185">Reference proteome</keyword>
<dbReference type="InterPro" id="IPR034505">
    <property type="entry name" value="Coproporphyrinogen-III_oxidase"/>
</dbReference>
<dbReference type="SFLD" id="SFLDG01065">
    <property type="entry name" value="anaerobic_coproporphyrinogen-I"/>
    <property type="match status" value="1"/>
</dbReference>
<evidence type="ECO:0000259" key="3">
    <source>
        <dbReference type="PROSITE" id="PS51918"/>
    </source>
</evidence>
<keyword evidence="2" id="KW-0949">S-adenosyl-L-methionine</keyword>
<keyword evidence="2" id="KW-0411">Iron-sulfur</keyword>
<dbReference type="EMBL" id="JAUKTR010000005">
    <property type="protein sequence ID" value="MDO1560141.1"/>
    <property type="molecule type" value="Genomic_DNA"/>
</dbReference>
<dbReference type="InterPro" id="IPR006638">
    <property type="entry name" value="Elp3/MiaA/NifB-like_rSAM"/>
</dbReference>
<dbReference type="Gene3D" id="3.30.750.200">
    <property type="match status" value="1"/>
</dbReference>
<dbReference type="NCBIfam" id="TIGR00539">
    <property type="entry name" value="hemN_rel"/>
    <property type="match status" value="1"/>
</dbReference>
<comment type="function">
    <text evidence="2">Probably acts as a heme chaperone, transferring heme to an unknown acceptor. Binds one molecule of heme per monomer, possibly covalently. Binds 1 [4Fe-4S] cluster. The cluster is coordinated with 3 cysteines and an exchangeable S-adenosyl-L-methionine.</text>
</comment>
<protein>
    <recommendedName>
        <fullName evidence="2">Heme chaperone HemW</fullName>
    </recommendedName>
</protein>
<feature type="domain" description="Radical SAM core" evidence="3">
    <location>
        <begin position="1"/>
        <end position="238"/>
    </location>
</feature>
<name>A0ABT8SNI4_9CAUL</name>
<comment type="subcellular location">
    <subcellularLocation>
        <location evidence="2">Cytoplasm</location>
    </subcellularLocation>
</comment>
<evidence type="ECO:0000313" key="4">
    <source>
        <dbReference type="EMBL" id="MDO1560141.1"/>
    </source>
</evidence>
<dbReference type="SMART" id="SM00729">
    <property type="entry name" value="Elp3"/>
    <property type="match status" value="1"/>
</dbReference>
<dbReference type="PANTHER" id="PTHR13932:SF5">
    <property type="entry name" value="RADICAL S-ADENOSYL METHIONINE DOMAIN-CONTAINING PROTEIN 1, MITOCHONDRIAL"/>
    <property type="match status" value="1"/>
</dbReference>
<keyword evidence="2" id="KW-0349">Heme</keyword>
<dbReference type="RefSeq" id="WP_302110569.1">
    <property type="nucleotide sequence ID" value="NZ_JAUKTR010000005.1"/>
</dbReference>
<keyword evidence="2" id="KW-0143">Chaperone</keyword>
<keyword evidence="2" id="KW-0408">Iron</keyword>
<keyword evidence="2" id="KW-0004">4Fe-4S</keyword>
<keyword evidence="2" id="KW-0963">Cytoplasm</keyword>
<evidence type="ECO:0000313" key="5">
    <source>
        <dbReference type="Proteomes" id="UP001169063"/>
    </source>
</evidence>
<dbReference type="SFLD" id="SFLDF00562">
    <property type="entry name" value="HemN-like__clustered_with_heat"/>
    <property type="match status" value="1"/>
</dbReference>
<comment type="caution">
    <text evidence="4">The sequence shown here is derived from an EMBL/GenBank/DDBJ whole genome shotgun (WGS) entry which is preliminary data.</text>
</comment>
<comment type="similarity">
    <text evidence="1">Belongs to the anaerobic coproporphyrinogen-III oxidase family. HemW subfamily.</text>
</comment>
<dbReference type="SFLD" id="SFLDS00029">
    <property type="entry name" value="Radical_SAM"/>
    <property type="match status" value="1"/>
</dbReference>
<sequence length="385" mass="41015">MAEPPPIALYVHWPYCARICPYCDFNVYRARGREAEAAHLATAMLADLRAQAGRLGPRRLVSIHFGGGTPSLADPAFIAAVVDEAAALFSPAHDLEIALEANPTDAESGRYADFAAAGVNRLSLGVQSLDDGALRFLGRDHEAAEARRAADLARQRFARLSIDLIYALPGQRLKAWRDELCWAADLGAEHISPYQLTIEARTAFGRAAARGVLRPPGGRRGAALYELTQSVLGEAGFEAYEVSNHARGEAARSRHNLSVWRGADYLGIGPGAHGRLTLEGVRRATLGAPRVDDYLAAVAERGDGLERDAALDAREDAEERLMLALRLAEGAPAGLFAALGLSADADPLRWLLADGLLEQCGGRVAATPAGRPVLDAVLAALLARP</sequence>
<dbReference type="InterPro" id="IPR007197">
    <property type="entry name" value="rSAM"/>
</dbReference>
<dbReference type="Pfam" id="PF06969">
    <property type="entry name" value="HemN_C"/>
    <property type="match status" value="1"/>
</dbReference>
<dbReference type="InterPro" id="IPR010723">
    <property type="entry name" value="HemN_C"/>
</dbReference>
<dbReference type="PROSITE" id="PS51918">
    <property type="entry name" value="RADICAL_SAM"/>
    <property type="match status" value="1"/>
</dbReference>
<evidence type="ECO:0000256" key="1">
    <source>
        <dbReference type="ARBA" id="ARBA00006100"/>
    </source>
</evidence>
<dbReference type="SUPFAM" id="SSF102114">
    <property type="entry name" value="Radical SAM enzymes"/>
    <property type="match status" value="1"/>
</dbReference>
<evidence type="ECO:0000256" key="2">
    <source>
        <dbReference type="RuleBase" id="RU364116"/>
    </source>
</evidence>
<accession>A0ABT8SNI4</accession>
<dbReference type="CDD" id="cd01335">
    <property type="entry name" value="Radical_SAM"/>
    <property type="match status" value="1"/>
</dbReference>
<dbReference type="PANTHER" id="PTHR13932">
    <property type="entry name" value="COPROPORPHYRINIGEN III OXIDASE"/>
    <property type="match status" value="1"/>
</dbReference>
<dbReference type="Pfam" id="PF04055">
    <property type="entry name" value="Radical_SAM"/>
    <property type="match status" value="1"/>
</dbReference>
<reference evidence="4" key="1">
    <citation type="submission" date="2023-07" db="EMBL/GenBank/DDBJ databases">
        <title>Brevundimonas soil sp. nov., isolated from the soil of chemical plant.</title>
        <authorList>
            <person name="Wu N."/>
        </authorList>
    </citation>
    <scope>NUCLEOTIDE SEQUENCE</scope>
    <source>
        <strain evidence="4">XZ-24</strain>
    </source>
</reference>
<dbReference type="InterPro" id="IPR004559">
    <property type="entry name" value="HemW-like"/>
</dbReference>
<organism evidence="4 5">
    <name type="scientific">Peiella sedimenti</name>
    <dbReference type="NCBI Taxonomy" id="3061083"/>
    <lineage>
        <taxon>Bacteria</taxon>
        <taxon>Pseudomonadati</taxon>
        <taxon>Pseudomonadota</taxon>
        <taxon>Alphaproteobacteria</taxon>
        <taxon>Caulobacterales</taxon>
        <taxon>Caulobacteraceae</taxon>
        <taxon>Peiella</taxon>
    </lineage>
</organism>
<gene>
    <name evidence="4" type="primary">hemW</name>
    <name evidence="4" type="ORF">Q0812_11960</name>
</gene>
<dbReference type="Proteomes" id="UP001169063">
    <property type="component" value="Unassembled WGS sequence"/>
</dbReference>
<proteinExistence type="inferred from homology"/>